<evidence type="ECO:0000313" key="1">
    <source>
        <dbReference type="EMBL" id="TWU29046.1"/>
    </source>
</evidence>
<dbReference type="EMBL" id="SJPV01000024">
    <property type="protein sequence ID" value="TWU29046.1"/>
    <property type="molecule type" value="Genomic_DNA"/>
</dbReference>
<keyword evidence="2" id="KW-1185">Reference proteome</keyword>
<gene>
    <name evidence="1" type="ORF">Poly41_67450</name>
</gene>
<accession>A0A5C6D1G6</accession>
<reference evidence="1 2" key="1">
    <citation type="submission" date="2019-02" db="EMBL/GenBank/DDBJ databases">
        <title>Deep-cultivation of Planctomycetes and their phenomic and genomic characterization uncovers novel biology.</title>
        <authorList>
            <person name="Wiegand S."/>
            <person name="Jogler M."/>
            <person name="Boedeker C."/>
            <person name="Pinto D."/>
            <person name="Vollmers J."/>
            <person name="Rivas-Marin E."/>
            <person name="Kohn T."/>
            <person name="Peeters S.H."/>
            <person name="Heuer A."/>
            <person name="Rast P."/>
            <person name="Oberbeckmann S."/>
            <person name="Bunk B."/>
            <person name="Jeske O."/>
            <person name="Meyerdierks A."/>
            <person name="Storesund J.E."/>
            <person name="Kallscheuer N."/>
            <person name="Luecker S."/>
            <person name="Lage O.M."/>
            <person name="Pohl T."/>
            <person name="Merkel B.J."/>
            <person name="Hornburger P."/>
            <person name="Mueller R.-W."/>
            <person name="Bruemmer F."/>
            <person name="Labrenz M."/>
            <person name="Spormann A.M."/>
            <person name="Op Den Camp H."/>
            <person name="Overmann J."/>
            <person name="Amann R."/>
            <person name="Jetten M.S.M."/>
            <person name="Mascher T."/>
            <person name="Medema M.H."/>
            <person name="Devos D.P."/>
            <person name="Kaster A.-K."/>
            <person name="Ovreas L."/>
            <person name="Rohde M."/>
            <person name="Galperin M.Y."/>
            <person name="Jogler C."/>
        </authorList>
    </citation>
    <scope>NUCLEOTIDE SEQUENCE [LARGE SCALE GENOMIC DNA]</scope>
    <source>
        <strain evidence="1 2">Poly41</strain>
    </source>
</reference>
<dbReference type="AlphaFoldDB" id="A0A5C6D1G6"/>
<protein>
    <submittedName>
        <fullName evidence="1">Uncharacterized protein</fullName>
    </submittedName>
</protein>
<sequence>MELMDWDLSPLSDKILENVRFDMATVHDPEEVDSVIDAIRAEVRKFRDRREASDELVE</sequence>
<evidence type="ECO:0000313" key="2">
    <source>
        <dbReference type="Proteomes" id="UP000319143"/>
    </source>
</evidence>
<dbReference type="Proteomes" id="UP000319143">
    <property type="component" value="Unassembled WGS sequence"/>
</dbReference>
<comment type="caution">
    <text evidence="1">The sequence shown here is derived from an EMBL/GenBank/DDBJ whole genome shotgun (WGS) entry which is preliminary data.</text>
</comment>
<proteinExistence type="predicted"/>
<name>A0A5C6D1G6_9BACT</name>
<organism evidence="1 2">
    <name type="scientific">Novipirellula artificiosorum</name>
    <dbReference type="NCBI Taxonomy" id="2528016"/>
    <lineage>
        <taxon>Bacteria</taxon>
        <taxon>Pseudomonadati</taxon>
        <taxon>Planctomycetota</taxon>
        <taxon>Planctomycetia</taxon>
        <taxon>Pirellulales</taxon>
        <taxon>Pirellulaceae</taxon>
        <taxon>Novipirellula</taxon>
    </lineage>
</organism>
<dbReference type="RefSeq" id="WP_197231915.1">
    <property type="nucleotide sequence ID" value="NZ_SJPV01000024.1"/>
</dbReference>